<comment type="caution">
    <text evidence="5">The sequence shown here is derived from an EMBL/GenBank/DDBJ whole genome shotgun (WGS) entry which is preliminary data.</text>
</comment>
<gene>
    <name evidence="5" type="ORF">Scaly_2805200</name>
</gene>
<dbReference type="GO" id="GO:0016787">
    <property type="term" value="F:hydrolase activity"/>
    <property type="evidence" value="ECO:0007669"/>
    <property type="project" value="UniProtKB-KW"/>
</dbReference>
<keyword evidence="2 5" id="KW-0067">ATP-binding</keyword>
<dbReference type="SUPFAM" id="SSF52540">
    <property type="entry name" value="P-loop containing nucleoside triphosphate hydrolases"/>
    <property type="match status" value="1"/>
</dbReference>
<reference evidence="5" key="2">
    <citation type="journal article" date="2024" name="Plant">
        <title>Genomic evolution and insights into agronomic trait innovations of Sesamum species.</title>
        <authorList>
            <person name="Miao H."/>
            <person name="Wang L."/>
            <person name="Qu L."/>
            <person name="Liu H."/>
            <person name="Sun Y."/>
            <person name="Le M."/>
            <person name="Wang Q."/>
            <person name="Wei S."/>
            <person name="Zheng Y."/>
            <person name="Lin W."/>
            <person name="Duan Y."/>
            <person name="Cao H."/>
            <person name="Xiong S."/>
            <person name="Wang X."/>
            <person name="Wei L."/>
            <person name="Li C."/>
            <person name="Ma Q."/>
            <person name="Ju M."/>
            <person name="Zhao R."/>
            <person name="Li G."/>
            <person name="Mu C."/>
            <person name="Tian Q."/>
            <person name="Mei H."/>
            <person name="Zhang T."/>
            <person name="Gao T."/>
            <person name="Zhang H."/>
        </authorList>
    </citation>
    <scope>NUCLEOTIDE SEQUENCE</scope>
    <source>
        <strain evidence="5">KEN8</strain>
    </source>
</reference>
<feature type="domain" description="Helicase ATP-binding" evidence="4">
    <location>
        <begin position="1"/>
        <end position="103"/>
    </location>
</feature>
<dbReference type="AlphaFoldDB" id="A0AAW2IUZ7"/>
<sequence length="157" mass="17895">MLLRLITIRLDILIEIHQWLAIFISDIVIRAPGRLKDLIGMEVCSLKEVLDEVDRMLDLGFESEVRSILSQASSVRQMVVFSTTWPPAVHQLGQEFMDPHPVKVLDDRACDERLQTLLEKYHKSRKKGIHGYAIAQYATCCMSSSLWSQLQVACSPI</sequence>
<dbReference type="InterPro" id="IPR027417">
    <property type="entry name" value="P-loop_NTPase"/>
</dbReference>
<keyword evidence="2 5" id="KW-0547">Nucleotide-binding</keyword>
<name>A0AAW2IUZ7_9LAMI</name>
<reference evidence="5" key="1">
    <citation type="submission" date="2020-06" db="EMBL/GenBank/DDBJ databases">
        <authorList>
            <person name="Li T."/>
            <person name="Hu X."/>
            <person name="Zhang T."/>
            <person name="Song X."/>
            <person name="Zhang H."/>
            <person name="Dai N."/>
            <person name="Sheng W."/>
            <person name="Hou X."/>
            <person name="Wei L."/>
        </authorList>
    </citation>
    <scope>NUCLEOTIDE SEQUENCE</scope>
    <source>
        <strain evidence="5">KEN8</strain>
        <tissue evidence="5">Leaf</tissue>
    </source>
</reference>
<dbReference type="Gene3D" id="3.40.50.300">
    <property type="entry name" value="P-loop containing nucleotide triphosphate hydrolases"/>
    <property type="match status" value="1"/>
</dbReference>
<dbReference type="GO" id="GO:0003723">
    <property type="term" value="F:RNA binding"/>
    <property type="evidence" value="ECO:0007669"/>
    <property type="project" value="UniProtKB-KW"/>
</dbReference>
<accession>A0AAW2IUZ7</accession>
<evidence type="ECO:0000259" key="4">
    <source>
        <dbReference type="PROSITE" id="PS51192"/>
    </source>
</evidence>
<dbReference type="EMBL" id="JACGWM010001905">
    <property type="protein sequence ID" value="KAL0285920.1"/>
    <property type="molecule type" value="Genomic_DNA"/>
</dbReference>
<dbReference type="GO" id="GO:0005524">
    <property type="term" value="F:ATP binding"/>
    <property type="evidence" value="ECO:0007669"/>
    <property type="project" value="InterPro"/>
</dbReference>
<dbReference type="PANTHER" id="PTHR47958">
    <property type="entry name" value="ATP-DEPENDENT RNA HELICASE DBP3"/>
    <property type="match status" value="1"/>
</dbReference>
<evidence type="ECO:0000256" key="2">
    <source>
        <dbReference type="ARBA" id="ARBA00022806"/>
    </source>
</evidence>
<protein>
    <submittedName>
        <fullName evidence="5">DEAD-box ATP-dependent RNA helicase 5</fullName>
    </submittedName>
</protein>
<dbReference type="InterPro" id="IPR014001">
    <property type="entry name" value="Helicase_ATP-bd"/>
</dbReference>
<dbReference type="GO" id="GO:0004386">
    <property type="term" value="F:helicase activity"/>
    <property type="evidence" value="ECO:0007669"/>
    <property type="project" value="UniProtKB-KW"/>
</dbReference>
<evidence type="ECO:0000313" key="5">
    <source>
        <dbReference type="EMBL" id="KAL0285920.1"/>
    </source>
</evidence>
<dbReference type="InterPro" id="IPR011545">
    <property type="entry name" value="DEAD/DEAH_box_helicase_dom"/>
</dbReference>
<keyword evidence="3" id="KW-0694">RNA-binding</keyword>
<dbReference type="PROSITE" id="PS51192">
    <property type="entry name" value="HELICASE_ATP_BIND_1"/>
    <property type="match status" value="1"/>
</dbReference>
<evidence type="ECO:0000256" key="1">
    <source>
        <dbReference type="ARBA" id="ARBA00022801"/>
    </source>
</evidence>
<dbReference type="Pfam" id="PF00270">
    <property type="entry name" value="DEAD"/>
    <property type="match status" value="1"/>
</dbReference>
<keyword evidence="1" id="KW-0378">Hydrolase</keyword>
<evidence type="ECO:0000256" key="3">
    <source>
        <dbReference type="ARBA" id="ARBA00022884"/>
    </source>
</evidence>
<organism evidence="5">
    <name type="scientific">Sesamum calycinum</name>
    <dbReference type="NCBI Taxonomy" id="2727403"/>
    <lineage>
        <taxon>Eukaryota</taxon>
        <taxon>Viridiplantae</taxon>
        <taxon>Streptophyta</taxon>
        <taxon>Embryophyta</taxon>
        <taxon>Tracheophyta</taxon>
        <taxon>Spermatophyta</taxon>
        <taxon>Magnoliopsida</taxon>
        <taxon>eudicotyledons</taxon>
        <taxon>Gunneridae</taxon>
        <taxon>Pentapetalae</taxon>
        <taxon>asterids</taxon>
        <taxon>lamiids</taxon>
        <taxon>Lamiales</taxon>
        <taxon>Pedaliaceae</taxon>
        <taxon>Sesamum</taxon>
    </lineage>
</organism>
<keyword evidence="2 5" id="KW-0347">Helicase</keyword>
<proteinExistence type="predicted"/>